<organism evidence="1">
    <name type="scientific">marine sediment metagenome</name>
    <dbReference type="NCBI Taxonomy" id="412755"/>
    <lineage>
        <taxon>unclassified sequences</taxon>
        <taxon>metagenomes</taxon>
        <taxon>ecological metagenomes</taxon>
    </lineage>
</organism>
<evidence type="ECO:0000313" key="1">
    <source>
        <dbReference type="EMBL" id="GAG08362.1"/>
    </source>
</evidence>
<protein>
    <submittedName>
        <fullName evidence="1">Uncharacterized protein</fullName>
    </submittedName>
</protein>
<sequence length="30" mass="3166">PGCMLFIADKLRLSSGLTSSLATPIEICID</sequence>
<name>X0VAK3_9ZZZZ</name>
<gene>
    <name evidence="1" type="ORF">S01H1_40733</name>
</gene>
<proteinExistence type="predicted"/>
<feature type="non-terminal residue" evidence="1">
    <location>
        <position position="1"/>
    </location>
</feature>
<comment type="caution">
    <text evidence="1">The sequence shown here is derived from an EMBL/GenBank/DDBJ whole genome shotgun (WGS) entry which is preliminary data.</text>
</comment>
<dbReference type="EMBL" id="BARS01025801">
    <property type="protein sequence ID" value="GAG08362.1"/>
    <property type="molecule type" value="Genomic_DNA"/>
</dbReference>
<dbReference type="AlphaFoldDB" id="X0VAK3"/>
<accession>X0VAK3</accession>
<reference evidence="1" key="1">
    <citation type="journal article" date="2014" name="Front. Microbiol.">
        <title>High frequency of phylogenetically diverse reductive dehalogenase-homologous genes in deep subseafloor sedimentary metagenomes.</title>
        <authorList>
            <person name="Kawai M."/>
            <person name="Futagami T."/>
            <person name="Toyoda A."/>
            <person name="Takaki Y."/>
            <person name="Nishi S."/>
            <person name="Hori S."/>
            <person name="Arai W."/>
            <person name="Tsubouchi T."/>
            <person name="Morono Y."/>
            <person name="Uchiyama I."/>
            <person name="Ito T."/>
            <person name="Fujiyama A."/>
            <person name="Inagaki F."/>
            <person name="Takami H."/>
        </authorList>
    </citation>
    <scope>NUCLEOTIDE SEQUENCE</scope>
    <source>
        <strain evidence="1">Expedition CK06-06</strain>
    </source>
</reference>